<dbReference type="FunFam" id="1.20.950.20:FF:000002">
    <property type="entry name" value="Formate dehydrogenase cytochrome b556 subunit"/>
    <property type="match status" value="1"/>
</dbReference>
<dbReference type="PANTHER" id="PTHR30074">
    <property type="entry name" value="FORMATE DEHYDROGENASE, NITRATE-INDUCIBLE, CYTOCHROME B556 FDN SUBUNIT"/>
    <property type="match status" value="1"/>
</dbReference>
<keyword evidence="8" id="KW-0479">Metal-binding</keyword>
<feature type="transmembrane region" description="Helical" evidence="13">
    <location>
        <begin position="137"/>
        <end position="163"/>
    </location>
</feature>
<keyword evidence="4" id="KW-0813">Transport</keyword>
<keyword evidence="10 13" id="KW-1133">Transmembrane helix</keyword>
<feature type="transmembrane region" description="Helical" evidence="13">
    <location>
        <begin position="88"/>
        <end position="110"/>
    </location>
</feature>
<comment type="similarity">
    <text evidence="3">Belongs to the formate dehydrogenase gamma subunit family.</text>
</comment>
<dbReference type="RefSeq" id="WP_244595457.1">
    <property type="nucleotide sequence ID" value="NZ_FNUY01000002.1"/>
</dbReference>
<comment type="cofactor">
    <cofactor evidence="1">
        <name>heme</name>
        <dbReference type="ChEBI" id="CHEBI:30413"/>
    </cofactor>
</comment>
<keyword evidence="14" id="KW-0732">Signal</keyword>
<proteinExistence type="inferred from homology"/>
<dbReference type="GO" id="GO:0009061">
    <property type="term" value="P:anaerobic respiration"/>
    <property type="evidence" value="ECO:0007669"/>
    <property type="project" value="TreeGrafter"/>
</dbReference>
<evidence type="ECO:0000256" key="3">
    <source>
        <dbReference type="ARBA" id="ARBA00010747"/>
    </source>
</evidence>
<accession>A0A1H5VJG0</accession>
<keyword evidence="12 13" id="KW-0472">Membrane</keyword>
<dbReference type="GO" id="GO:0036397">
    <property type="term" value="F:formate dehydrogenase (quinone) activity"/>
    <property type="evidence" value="ECO:0007669"/>
    <property type="project" value="TreeGrafter"/>
</dbReference>
<feature type="signal peptide" evidence="14">
    <location>
        <begin position="1"/>
        <end position="26"/>
    </location>
</feature>
<dbReference type="GO" id="GO:0015944">
    <property type="term" value="P:formate oxidation"/>
    <property type="evidence" value="ECO:0007669"/>
    <property type="project" value="TreeGrafter"/>
</dbReference>
<evidence type="ECO:0000256" key="8">
    <source>
        <dbReference type="ARBA" id="ARBA00022723"/>
    </source>
</evidence>
<keyword evidence="11" id="KW-0408">Iron</keyword>
<feature type="transmembrane region" description="Helical" evidence="13">
    <location>
        <begin position="236"/>
        <end position="259"/>
    </location>
</feature>
<dbReference type="SUPFAM" id="SSF81342">
    <property type="entry name" value="Transmembrane di-heme cytochromes"/>
    <property type="match status" value="1"/>
</dbReference>
<evidence type="ECO:0000256" key="4">
    <source>
        <dbReference type="ARBA" id="ARBA00022448"/>
    </source>
</evidence>
<sequence>MRNPLRSLAMALLFALACGVAAPAVAQQPDSVNPTASSVQERQLIEALRAGTPGTGTTLSGRITIPDRNAANLVQPQGQAWRAFHQGAMHWVGAIAILGMLAVLVVFYLVRGRVRLEKGFSGVKIVRFSAFERMIHWLVAGSFIILALSGLNVTIGKFILLPLVGEDAFATLSEWAKYSHNYLAWPFMLGIAGMFLVWIGHNIPSRLDWEWLRRGGGIIGHDHPPARKFNAGQKGVFWAVMIGGAALSVSGIFLIFPFVSGGVLAMQFWNIIHGLAGVLLIAVILAHIYIGTLGMEGALEAMTIGEVDLNWAKEHHSLWVEEVASRSRKLPPGAAQPAE</sequence>
<dbReference type="AlphaFoldDB" id="A0A1H5VJG0"/>
<evidence type="ECO:0000313" key="17">
    <source>
        <dbReference type="Proteomes" id="UP000236743"/>
    </source>
</evidence>
<keyword evidence="9" id="KW-0249">Electron transport</keyword>
<evidence type="ECO:0000256" key="14">
    <source>
        <dbReference type="SAM" id="SignalP"/>
    </source>
</evidence>
<dbReference type="PANTHER" id="PTHR30074:SF6">
    <property type="entry name" value="FORMATE DEHYDROGENASE GAMMA SUBUNIT"/>
    <property type="match status" value="1"/>
</dbReference>
<dbReference type="PROSITE" id="PS51257">
    <property type="entry name" value="PROKAR_LIPOPROTEIN"/>
    <property type="match status" value="1"/>
</dbReference>
<keyword evidence="7 13" id="KW-0812">Transmembrane</keyword>
<dbReference type="GO" id="GO:0009055">
    <property type="term" value="F:electron transfer activity"/>
    <property type="evidence" value="ECO:0007669"/>
    <property type="project" value="InterPro"/>
</dbReference>
<dbReference type="InterPro" id="IPR006471">
    <property type="entry name" value="Formate_DH_gsu"/>
</dbReference>
<feature type="transmembrane region" description="Helical" evidence="13">
    <location>
        <begin position="183"/>
        <end position="204"/>
    </location>
</feature>
<evidence type="ECO:0000259" key="15">
    <source>
        <dbReference type="Pfam" id="PF01292"/>
    </source>
</evidence>
<comment type="subcellular location">
    <subcellularLocation>
        <location evidence="2">Cell membrane</location>
        <topology evidence="2">Multi-pass membrane protein</topology>
    </subcellularLocation>
</comment>
<feature type="domain" description="Cytochrome b561 bacterial/Ni-hydrogenase" evidence="15">
    <location>
        <begin position="127"/>
        <end position="303"/>
    </location>
</feature>
<dbReference type="EMBL" id="FNUY01000002">
    <property type="protein sequence ID" value="SEF87350.1"/>
    <property type="molecule type" value="Genomic_DNA"/>
</dbReference>
<evidence type="ECO:0000256" key="5">
    <source>
        <dbReference type="ARBA" id="ARBA00022475"/>
    </source>
</evidence>
<evidence type="ECO:0000256" key="13">
    <source>
        <dbReference type="SAM" id="Phobius"/>
    </source>
</evidence>
<dbReference type="Proteomes" id="UP000236743">
    <property type="component" value="Unassembled WGS sequence"/>
</dbReference>
<dbReference type="GO" id="GO:0005886">
    <property type="term" value="C:plasma membrane"/>
    <property type="evidence" value="ECO:0007669"/>
    <property type="project" value="UniProtKB-SubCell"/>
</dbReference>
<dbReference type="GO" id="GO:0009326">
    <property type="term" value="C:formate dehydrogenase complex"/>
    <property type="evidence" value="ECO:0007669"/>
    <property type="project" value="InterPro"/>
</dbReference>
<keyword evidence="6" id="KW-0349">Heme</keyword>
<evidence type="ECO:0000256" key="10">
    <source>
        <dbReference type="ARBA" id="ARBA00022989"/>
    </source>
</evidence>
<evidence type="ECO:0000256" key="2">
    <source>
        <dbReference type="ARBA" id="ARBA00004651"/>
    </source>
</evidence>
<dbReference type="GO" id="GO:0046872">
    <property type="term" value="F:metal ion binding"/>
    <property type="evidence" value="ECO:0007669"/>
    <property type="project" value="UniProtKB-KW"/>
</dbReference>
<protein>
    <submittedName>
        <fullName evidence="16">Formate dehydrogenase gamma subunit</fullName>
    </submittedName>
</protein>
<evidence type="ECO:0000256" key="12">
    <source>
        <dbReference type="ARBA" id="ARBA00023136"/>
    </source>
</evidence>
<reference evidence="16 17" key="1">
    <citation type="submission" date="2016-10" db="EMBL/GenBank/DDBJ databases">
        <authorList>
            <person name="de Groot N.N."/>
        </authorList>
    </citation>
    <scope>NUCLEOTIDE SEQUENCE [LARGE SCALE GENOMIC DNA]</scope>
    <source>
        <strain evidence="16 17">DSM 26656</strain>
    </source>
</reference>
<organism evidence="16 17">
    <name type="scientific">Bosea lathyri</name>
    <dbReference type="NCBI Taxonomy" id="1036778"/>
    <lineage>
        <taxon>Bacteria</taxon>
        <taxon>Pseudomonadati</taxon>
        <taxon>Pseudomonadota</taxon>
        <taxon>Alphaproteobacteria</taxon>
        <taxon>Hyphomicrobiales</taxon>
        <taxon>Boseaceae</taxon>
        <taxon>Bosea</taxon>
    </lineage>
</organism>
<evidence type="ECO:0000256" key="9">
    <source>
        <dbReference type="ARBA" id="ARBA00022982"/>
    </source>
</evidence>
<name>A0A1H5VJG0_9HYPH</name>
<keyword evidence="5" id="KW-1003">Cell membrane</keyword>
<dbReference type="GO" id="GO:0008863">
    <property type="term" value="F:formate dehydrogenase (NAD+) activity"/>
    <property type="evidence" value="ECO:0007669"/>
    <property type="project" value="InterPro"/>
</dbReference>
<evidence type="ECO:0000256" key="7">
    <source>
        <dbReference type="ARBA" id="ARBA00022692"/>
    </source>
</evidence>
<dbReference type="NCBIfam" id="TIGR01583">
    <property type="entry name" value="formate-DH-gamm"/>
    <property type="match status" value="1"/>
</dbReference>
<evidence type="ECO:0000256" key="6">
    <source>
        <dbReference type="ARBA" id="ARBA00022617"/>
    </source>
</evidence>
<feature type="chain" id="PRO_5009287348" evidence="14">
    <location>
        <begin position="27"/>
        <end position="339"/>
    </location>
</feature>
<dbReference type="GO" id="GO:0022904">
    <property type="term" value="P:respiratory electron transport chain"/>
    <property type="evidence" value="ECO:0007669"/>
    <property type="project" value="InterPro"/>
</dbReference>
<gene>
    <name evidence="16" type="ORF">SAMN04488115_102327</name>
</gene>
<dbReference type="InterPro" id="IPR051817">
    <property type="entry name" value="FDH_cytochrome_b556_subunit"/>
</dbReference>
<dbReference type="InterPro" id="IPR011577">
    <property type="entry name" value="Cyt_b561_bac/Ni-Hgenase"/>
</dbReference>
<dbReference type="InterPro" id="IPR016174">
    <property type="entry name" value="Di-haem_cyt_TM"/>
</dbReference>
<dbReference type="Gene3D" id="1.20.950.20">
    <property type="entry name" value="Transmembrane di-heme cytochromes, Chain C"/>
    <property type="match status" value="1"/>
</dbReference>
<evidence type="ECO:0000256" key="1">
    <source>
        <dbReference type="ARBA" id="ARBA00001971"/>
    </source>
</evidence>
<dbReference type="Pfam" id="PF01292">
    <property type="entry name" value="Ni_hydr_CYTB"/>
    <property type="match status" value="1"/>
</dbReference>
<evidence type="ECO:0000256" key="11">
    <source>
        <dbReference type="ARBA" id="ARBA00023004"/>
    </source>
</evidence>
<feature type="transmembrane region" description="Helical" evidence="13">
    <location>
        <begin position="271"/>
        <end position="290"/>
    </location>
</feature>
<keyword evidence="17" id="KW-1185">Reference proteome</keyword>
<evidence type="ECO:0000313" key="16">
    <source>
        <dbReference type="EMBL" id="SEF87350.1"/>
    </source>
</evidence>